<gene>
    <name evidence="2" type="ORF">LCGC14_1715710</name>
</gene>
<dbReference type="EMBL" id="LAZR01015370">
    <property type="protein sequence ID" value="KKM13483.1"/>
    <property type="molecule type" value="Genomic_DNA"/>
</dbReference>
<accession>A0A0F9JUC1</accession>
<evidence type="ECO:0000256" key="1">
    <source>
        <dbReference type="SAM" id="Phobius"/>
    </source>
</evidence>
<dbReference type="AlphaFoldDB" id="A0A0F9JUC1"/>
<keyword evidence="1" id="KW-0812">Transmembrane</keyword>
<organism evidence="2">
    <name type="scientific">marine sediment metagenome</name>
    <dbReference type="NCBI Taxonomy" id="412755"/>
    <lineage>
        <taxon>unclassified sequences</taxon>
        <taxon>metagenomes</taxon>
        <taxon>ecological metagenomes</taxon>
    </lineage>
</organism>
<protein>
    <submittedName>
        <fullName evidence="2">Uncharacterized protein</fullName>
    </submittedName>
</protein>
<reference evidence="2" key="1">
    <citation type="journal article" date="2015" name="Nature">
        <title>Complex archaea that bridge the gap between prokaryotes and eukaryotes.</title>
        <authorList>
            <person name="Spang A."/>
            <person name="Saw J.H."/>
            <person name="Jorgensen S.L."/>
            <person name="Zaremba-Niedzwiedzka K."/>
            <person name="Martijn J."/>
            <person name="Lind A.E."/>
            <person name="van Eijk R."/>
            <person name="Schleper C."/>
            <person name="Guy L."/>
            <person name="Ettema T.J."/>
        </authorList>
    </citation>
    <scope>NUCLEOTIDE SEQUENCE</scope>
</reference>
<comment type="caution">
    <text evidence="2">The sequence shown here is derived from an EMBL/GenBank/DDBJ whole genome shotgun (WGS) entry which is preliminary data.</text>
</comment>
<feature type="transmembrane region" description="Helical" evidence="1">
    <location>
        <begin position="20"/>
        <end position="37"/>
    </location>
</feature>
<proteinExistence type="predicted"/>
<keyword evidence="1" id="KW-0472">Membrane</keyword>
<keyword evidence="1" id="KW-1133">Transmembrane helix</keyword>
<name>A0A0F9JUC1_9ZZZZ</name>
<evidence type="ECO:0000313" key="2">
    <source>
        <dbReference type="EMBL" id="KKM13483.1"/>
    </source>
</evidence>
<sequence length="42" mass="4663">MEAEVLSRLHELAAMPAEHMLGWAILIFGMPVAGWLGRMLGR</sequence>